<dbReference type="InterPro" id="IPR051783">
    <property type="entry name" value="NAD(P)-dependent_oxidoreduct"/>
</dbReference>
<dbReference type="Pfam" id="PF01370">
    <property type="entry name" value="Epimerase"/>
    <property type="match status" value="1"/>
</dbReference>
<name>A0ABW2DA55_9ACTN</name>
<dbReference type="SUPFAM" id="SSF51735">
    <property type="entry name" value="NAD(P)-binding Rossmann-fold domains"/>
    <property type="match status" value="1"/>
</dbReference>
<gene>
    <name evidence="2" type="ORF">ACFQS3_12315</name>
</gene>
<evidence type="ECO:0000259" key="1">
    <source>
        <dbReference type="Pfam" id="PF01370"/>
    </source>
</evidence>
<accession>A0ABW2DA55</accession>
<evidence type="ECO:0000313" key="3">
    <source>
        <dbReference type="Proteomes" id="UP001596470"/>
    </source>
</evidence>
<organism evidence="2 3">
    <name type="scientific">Glycomyces mayteni</name>
    <dbReference type="NCBI Taxonomy" id="543887"/>
    <lineage>
        <taxon>Bacteria</taxon>
        <taxon>Bacillati</taxon>
        <taxon>Actinomycetota</taxon>
        <taxon>Actinomycetes</taxon>
        <taxon>Glycomycetales</taxon>
        <taxon>Glycomycetaceae</taxon>
        <taxon>Glycomyces</taxon>
    </lineage>
</organism>
<dbReference type="CDD" id="cd05262">
    <property type="entry name" value="SDR_a7"/>
    <property type="match status" value="1"/>
</dbReference>
<dbReference type="PANTHER" id="PTHR48079:SF6">
    <property type="entry name" value="NAD(P)-BINDING DOMAIN-CONTAINING PROTEIN-RELATED"/>
    <property type="match status" value="1"/>
</dbReference>
<protein>
    <submittedName>
        <fullName evidence="2">SDR family oxidoreductase</fullName>
    </submittedName>
</protein>
<dbReference type="Proteomes" id="UP001596470">
    <property type="component" value="Unassembled WGS sequence"/>
</dbReference>
<comment type="caution">
    <text evidence="2">The sequence shown here is derived from an EMBL/GenBank/DDBJ whole genome shotgun (WGS) entry which is preliminary data.</text>
</comment>
<proteinExistence type="predicted"/>
<dbReference type="Gene3D" id="3.40.50.720">
    <property type="entry name" value="NAD(P)-binding Rossmann-like Domain"/>
    <property type="match status" value="1"/>
</dbReference>
<dbReference type="RefSeq" id="WP_382350499.1">
    <property type="nucleotide sequence ID" value="NZ_JBHMBP010000002.1"/>
</dbReference>
<sequence>MRVFITGGSGWIGSGVVPALIAAGHEVTGLARSDASAAALTAAGAAVRRGDIGDLAVLREESLAADAVVHLAFRHDIAFSGRFDEAVDADRAAAEAIGEALAGTGKVFGLASGVPVTDGAAATEADGHDLGTDASGPARRFAVAEYVLGLAERGVRSMVFRFPIVYGAGDPGFTATMIQADRDKGLAAWIGEGTNRWSGVHRDDAAELIRLAVENAPAGSTLHVVGDEGVAIRDLAAVVGERLGIPTGSVAPEDAAAHFGWLAGFLAHDRAASSEATRALLGWRPEHPSFLADLEEGHYFKS</sequence>
<dbReference type="InterPro" id="IPR001509">
    <property type="entry name" value="Epimerase_deHydtase"/>
</dbReference>
<feature type="domain" description="NAD-dependent epimerase/dehydratase" evidence="1">
    <location>
        <begin position="3"/>
        <end position="218"/>
    </location>
</feature>
<dbReference type="PANTHER" id="PTHR48079">
    <property type="entry name" value="PROTEIN YEEZ"/>
    <property type="match status" value="1"/>
</dbReference>
<reference evidence="3" key="1">
    <citation type="journal article" date="2019" name="Int. J. Syst. Evol. Microbiol.">
        <title>The Global Catalogue of Microorganisms (GCM) 10K type strain sequencing project: providing services to taxonomists for standard genome sequencing and annotation.</title>
        <authorList>
            <consortium name="The Broad Institute Genomics Platform"/>
            <consortium name="The Broad Institute Genome Sequencing Center for Infectious Disease"/>
            <person name="Wu L."/>
            <person name="Ma J."/>
        </authorList>
    </citation>
    <scope>NUCLEOTIDE SEQUENCE [LARGE SCALE GENOMIC DNA]</scope>
    <source>
        <strain evidence="3">KACC 12634</strain>
    </source>
</reference>
<evidence type="ECO:0000313" key="2">
    <source>
        <dbReference type="EMBL" id="MFC6957983.1"/>
    </source>
</evidence>
<dbReference type="EMBL" id="JBHSYS010000002">
    <property type="protein sequence ID" value="MFC6957983.1"/>
    <property type="molecule type" value="Genomic_DNA"/>
</dbReference>
<keyword evidence="3" id="KW-1185">Reference proteome</keyword>
<dbReference type="InterPro" id="IPR036291">
    <property type="entry name" value="NAD(P)-bd_dom_sf"/>
</dbReference>